<gene>
    <name evidence="1" type="ORF">MLD38_025835</name>
</gene>
<sequence length="497" mass="56276">MPLPGSFNRMRLQHREKSLGLMLLLAFSAALFGVMAVQKLREKSVLNVLLKEKDKELSAFQMLLQEKRDEARDFEKMTEEMKDTINTLSSQKRDLNGWILEMESTVSSLKENNQAMASVLEEKAKEIKELRDREFEMSQKESEEASLREIVRMKQEEIEDLTQRLRSSTQESYGRKENVASPHKRESWNKEQNGGSSDENDQDKGSQDNTDNSSQDQQQLVVGGNRGNSEVVHAGESNGAVDRGDTGDSDKLLAQPARHNGAQISRKRSRRWRVIARNRRTGKRGDRRIIRLRQEDQSHGGNVEVQSTTKTDTMNQVSGSTGFNHSDESGRFQSKVDVSFDRIDENRQDMEAHGEAASNTGQVTRAEEEHRHGVKQPQPNDDARLNNSADQREDGDTLEVTANDGNTPIQDETAQMENADSVKGTNMDTLEVAVNPGNLRARDEAQTENKDSVESTDDGSRETELEDTKQYEAKNKWNSFEATPEENEEQKVDEPEF</sequence>
<evidence type="ECO:0000313" key="1">
    <source>
        <dbReference type="EMBL" id="KAI4341064.1"/>
    </source>
</evidence>
<keyword evidence="2" id="KW-1185">Reference proteome</keyword>
<accession>A0ACB9P054</accession>
<proteinExistence type="predicted"/>
<comment type="caution">
    <text evidence="1">The sequence shown here is derived from an EMBL/GenBank/DDBJ whole genome shotgun (WGS) entry which is preliminary data.</text>
</comment>
<protein>
    <submittedName>
        <fullName evidence="1">Uncharacterized protein</fullName>
    </submittedName>
</protein>
<dbReference type="Proteomes" id="UP001057402">
    <property type="component" value="Chromosome 7"/>
</dbReference>
<organism evidence="1 2">
    <name type="scientific">Melastoma candidum</name>
    <dbReference type="NCBI Taxonomy" id="119954"/>
    <lineage>
        <taxon>Eukaryota</taxon>
        <taxon>Viridiplantae</taxon>
        <taxon>Streptophyta</taxon>
        <taxon>Embryophyta</taxon>
        <taxon>Tracheophyta</taxon>
        <taxon>Spermatophyta</taxon>
        <taxon>Magnoliopsida</taxon>
        <taxon>eudicotyledons</taxon>
        <taxon>Gunneridae</taxon>
        <taxon>Pentapetalae</taxon>
        <taxon>rosids</taxon>
        <taxon>malvids</taxon>
        <taxon>Myrtales</taxon>
        <taxon>Melastomataceae</taxon>
        <taxon>Melastomatoideae</taxon>
        <taxon>Melastomateae</taxon>
        <taxon>Melastoma</taxon>
    </lineage>
</organism>
<evidence type="ECO:0000313" key="2">
    <source>
        <dbReference type="Proteomes" id="UP001057402"/>
    </source>
</evidence>
<reference evidence="2" key="1">
    <citation type="journal article" date="2023" name="Front. Plant Sci.">
        <title>Chromosomal-level genome assembly of Melastoma candidum provides insights into trichome evolution.</title>
        <authorList>
            <person name="Zhong Y."/>
            <person name="Wu W."/>
            <person name="Sun C."/>
            <person name="Zou P."/>
            <person name="Liu Y."/>
            <person name="Dai S."/>
            <person name="Zhou R."/>
        </authorList>
    </citation>
    <scope>NUCLEOTIDE SEQUENCE [LARGE SCALE GENOMIC DNA]</scope>
</reference>
<dbReference type="EMBL" id="CM042886">
    <property type="protein sequence ID" value="KAI4341064.1"/>
    <property type="molecule type" value="Genomic_DNA"/>
</dbReference>
<name>A0ACB9P054_9MYRT</name>